<organism evidence="1 2">
    <name type="scientific">Vibrio thalassae</name>
    <dbReference type="NCBI Taxonomy" id="1243014"/>
    <lineage>
        <taxon>Bacteria</taxon>
        <taxon>Pseudomonadati</taxon>
        <taxon>Pseudomonadota</taxon>
        <taxon>Gammaproteobacteria</taxon>
        <taxon>Vibrionales</taxon>
        <taxon>Vibrionaceae</taxon>
        <taxon>Vibrio</taxon>
    </lineage>
</organism>
<reference evidence="2" key="1">
    <citation type="submission" date="2016-06" db="EMBL/GenBank/DDBJ databases">
        <authorList>
            <person name="Rodrigo-Torres L."/>
            <person name="Arahal R.D."/>
            <person name="Lucena T."/>
        </authorList>
    </citation>
    <scope>NUCLEOTIDE SEQUENCE [LARGE SCALE GENOMIC DNA]</scope>
    <source>
        <strain evidence="2">CECT8203</strain>
    </source>
</reference>
<accession>A0A240EL00</accession>
<proteinExistence type="predicted"/>
<evidence type="ECO:0000313" key="1">
    <source>
        <dbReference type="EMBL" id="SNX49382.1"/>
    </source>
</evidence>
<dbReference type="AlphaFoldDB" id="A0A240EL00"/>
<gene>
    <name evidence="1" type="ORF">VTH8203_03029</name>
</gene>
<name>A0A240EL00_9VIBR</name>
<sequence>MHPETPESTSNQDTLVSSTLVEKTIINGRYKSIFLL</sequence>
<dbReference type="Proteomes" id="UP000219336">
    <property type="component" value="Unassembled WGS sequence"/>
</dbReference>
<keyword evidence="2" id="KW-1185">Reference proteome</keyword>
<dbReference type="EMBL" id="OANU01000055">
    <property type="protein sequence ID" value="SNX49382.1"/>
    <property type="molecule type" value="Genomic_DNA"/>
</dbReference>
<protein>
    <submittedName>
        <fullName evidence="1">Uncharacterized protein</fullName>
    </submittedName>
</protein>
<evidence type="ECO:0000313" key="2">
    <source>
        <dbReference type="Proteomes" id="UP000219336"/>
    </source>
</evidence>